<accession>A0A5E4N9Y4</accession>
<dbReference type="Proteomes" id="UP000325440">
    <property type="component" value="Unassembled WGS sequence"/>
</dbReference>
<proteinExistence type="predicted"/>
<dbReference type="EMBL" id="CABPRJ010001898">
    <property type="protein sequence ID" value="VVC39917.1"/>
    <property type="molecule type" value="Genomic_DNA"/>
</dbReference>
<evidence type="ECO:0000313" key="1">
    <source>
        <dbReference type="EMBL" id="VVC39917.1"/>
    </source>
</evidence>
<organism evidence="1 2">
    <name type="scientific">Cinara cedri</name>
    <dbReference type="NCBI Taxonomy" id="506608"/>
    <lineage>
        <taxon>Eukaryota</taxon>
        <taxon>Metazoa</taxon>
        <taxon>Ecdysozoa</taxon>
        <taxon>Arthropoda</taxon>
        <taxon>Hexapoda</taxon>
        <taxon>Insecta</taxon>
        <taxon>Pterygota</taxon>
        <taxon>Neoptera</taxon>
        <taxon>Paraneoptera</taxon>
        <taxon>Hemiptera</taxon>
        <taxon>Sternorrhyncha</taxon>
        <taxon>Aphidomorpha</taxon>
        <taxon>Aphidoidea</taxon>
        <taxon>Aphididae</taxon>
        <taxon>Lachninae</taxon>
        <taxon>Cinara</taxon>
    </lineage>
</organism>
<sequence>MSQSTFAYGGIWVVDFSYQYLFTHTNPNVPGPLYPFDSDKCFYVWFLKKLVDSTKANETKWNTYETAILGLTRINNSLERCHDNLQKQVGGHRIKIWKIFEGLQREAQIADLKVAHVEDLLSHVRLVSLVLRSQKLHFSVGDLSQRQRIVIRQNTVSPQCRKSSHDAFLIFAYELKRFGHPSRVPPPTYDRNFDPPSCTPPPARLSPLLRCTPPDDARRPFIVSSELTSIVD</sequence>
<dbReference type="AlphaFoldDB" id="A0A5E4N9Y4"/>
<gene>
    <name evidence="1" type="ORF">CINCED_3A014436</name>
</gene>
<name>A0A5E4N9Y4_9HEMI</name>
<reference evidence="1 2" key="1">
    <citation type="submission" date="2019-08" db="EMBL/GenBank/DDBJ databases">
        <authorList>
            <person name="Alioto T."/>
            <person name="Alioto T."/>
            <person name="Gomez Garrido J."/>
        </authorList>
    </citation>
    <scope>NUCLEOTIDE SEQUENCE [LARGE SCALE GENOMIC DNA]</scope>
</reference>
<evidence type="ECO:0000313" key="2">
    <source>
        <dbReference type="Proteomes" id="UP000325440"/>
    </source>
</evidence>
<keyword evidence="2" id="KW-1185">Reference proteome</keyword>
<protein>
    <submittedName>
        <fullName evidence="1">Uncharacterized protein</fullName>
    </submittedName>
</protein>